<sequence>MSWRLRTLCSENTIKLSDVPRSVVVYNPLEQRRTTVVSVTVDTPDVTVLEAESKRPITAQISAVWEEPSRASAAASGCRVLSESRPNRVRLSIRNSHLEVFGSASSGLMQPCLLSPPFFLCTSLTCTPPSLPSSSQKLRLPSGQVRQVQVQFLWYGTRSDRRDKSGAYLFLLETKRQGEAPPTDSGPATDSGPPGLRSRPHTWLWHEGRSLQIHNTVDISQNPTENSSCDWSPTSPTATASTLTSTASSVFLRTLLVSASLSAYAPRVGVSLVRSSCQRLSAYAPRVGVSLRVRSSCRVLFTYAPCLPLRVRSSCLRLSSVRSSCRRLSAYAPRVCVSLAYAPRVCVSLSVRSRVGVSLSVRSSCRRLSPRTLLVSASFRVRPRVGVFPRTRSVSPRTLSRARLSRVRSSRLSQRTLLVSLSMRLCPRLSRSSCLRVRSSCRRLSPRTLLVSASLVRSSCLRLSQRPPRVGVSSYAPRVSSQRTLLSASLSAYAPRVSSLSAYAPRVGVSQRTLLVLRLSRVRSRVRRTSSVCAYSSCLRLSPRTLLVSASLSAYAPRLRLSRTSSGVSMRRSSCRRLSATLLSSLCVRSSCRVSRRSSVSRVLVSASLRTLLVSRLSACSSCQRLSLIVSARTLSCRRSYRMSRVSVVRVYVNPRGQSLQRRSQCLRLSQRTPSCRLNVSASTLCYANLVLRLFRITPPRRRVLLFPRTIHVSAFSMSTSLRVCSSTAVRSSCLRLLSASPFRYAPRVCVSLCVCLRVGLSPRTLLVLRLSNAYAPRLGVSLSRTLLVSESLSAYLSCLRLLRTLLVSASLSAYAPRVCSLRVRSSFGVGAMRSRRSSCRASLASAFSAYAPRAAYPSCQRLSPRTLLVRRSLRVRSSGRRLSPYARCVGRLSPAYAPPCRRLPPRNAPRVGVCSRNCSSADRALFTTYAPANVGDLPLRDVLNYALVIGVLNLSRSSCVGRSLSVHDSSCTASHFRVTAPRVCSLSAYAPRIGVLSQTYTHSIRDLPSLYRRTLPQRRPSPFPVRSSCPASLSHVRHLRMSASPPR</sequence>
<accession>A0AAW0MNF6</accession>
<dbReference type="GO" id="GO:0030246">
    <property type="term" value="F:carbohydrate binding"/>
    <property type="evidence" value="ECO:0007669"/>
    <property type="project" value="InterPro"/>
</dbReference>
<dbReference type="Proteomes" id="UP001460270">
    <property type="component" value="Unassembled WGS sequence"/>
</dbReference>
<name>A0AAW0MNF6_9GOBI</name>
<organism evidence="2 3">
    <name type="scientific">Mugilogobius chulae</name>
    <name type="common">yellowstripe goby</name>
    <dbReference type="NCBI Taxonomy" id="88201"/>
    <lineage>
        <taxon>Eukaryota</taxon>
        <taxon>Metazoa</taxon>
        <taxon>Chordata</taxon>
        <taxon>Craniata</taxon>
        <taxon>Vertebrata</taxon>
        <taxon>Euteleostomi</taxon>
        <taxon>Actinopterygii</taxon>
        <taxon>Neopterygii</taxon>
        <taxon>Teleostei</taxon>
        <taxon>Neoteleostei</taxon>
        <taxon>Acanthomorphata</taxon>
        <taxon>Gobiaria</taxon>
        <taxon>Gobiiformes</taxon>
        <taxon>Gobioidei</taxon>
        <taxon>Gobiidae</taxon>
        <taxon>Gobionellinae</taxon>
        <taxon>Mugilogobius</taxon>
    </lineage>
</organism>
<dbReference type="PANTHER" id="PTHR11607:SF69">
    <property type="entry name" value="ALPHA-MANNOSIDASE 2"/>
    <property type="match status" value="1"/>
</dbReference>
<dbReference type="Gene3D" id="2.60.40.1180">
    <property type="entry name" value="Golgi alpha-mannosidase II"/>
    <property type="match status" value="1"/>
</dbReference>
<gene>
    <name evidence="2" type="ORF">WMY93_032393</name>
</gene>
<dbReference type="GO" id="GO:0006491">
    <property type="term" value="P:N-glycan processing"/>
    <property type="evidence" value="ECO:0007669"/>
    <property type="project" value="TreeGrafter"/>
</dbReference>
<dbReference type="GO" id="GO:0000139">
    <property type="term" value="C:Golgi membrane"/>
    <property type="evidence" value="ECO:0007669"/>
    <property type="project" value="TreeGrafter"/>
</dbReference>
<comment type="caution">
    <text evidence="2">The sequence shown here is derived from an EMBL/GenBank/DDBJ whole genome shotgun (WGS) entry which is preliminary data.</text>
</comment>
<dbReference type="InterPro" id="IPR050843">
    <property type="entry name" value="Glycosyl_Hydrlase_38"/>
</dbReference>
<evidence type="ECO:0000313" key="3">
    <source>
        <dbReference type="Proteomes" id="UP001460270"/>
    </source>
</evidence>
<reference evidence="3" key="1">
    <citation type="submission" date="2024-04" db="EMBL/GenBank/DDBJ databases">
        <title>Salinicola lusitanus LLJ914,a marine bacterium isolated from the Okinawa Trough.</title>
        <authorList>
            <person name="Li J."/>
        </authorList>
    </citation>
    <scope>NUCLEOTIDE SEQUENCE [LARGE SCALE GENOMIC DNA]</scope>
</reference>
<dbReference type="PANTHER" id="PTHR11607">
    <property type="entry name" value="ALPHA-MANNOSIDASE"/>
    <property type="match status" value="1"/>
</dbReference>
<protein>
    <submittedName>
        <fullName evidence="2">Uncharacterized protein</fullName>
    </submittedName>
</protein>
<evidence type="ECO:0000313" key="2">
    <source>
        <dbReference type="EMBL" id="KAK7880998.1"/>
    </source>
</evidence>
<evidence type="ECO:0000256" key="1">
    <source>
        <dbReference type="SAM" id="MobiDB-lite"/>
    </source>
</evidence>
<dbReference type="InterPro" id="IPR013780">
    <property type="entry name" value="Glyco_hydro_b"/>
</dbReference>
<keyword evidence="3" id="KW-1185">Reference proteome</keyword>
<dbReference type="AlphaFoldDB" id="A0AAW0MNF6"/>
<feature type="region of interest" description="Disordered" evidence="1">
    <location>
        <begin position="176"/>
        <end position="199"/>
    </location>
</feature>
<proteinExistence type="predicted"/>
<dbReference type="GO" id="GO:0004559">
    <property type="term" value="F:alpha-mannosidase activity"/>
    <property type="evidence" value="ECO:0007669"/>
    <property type="project" value="TreeGrafter"/>
</dbReference>
<dbReference type="SUPFAM" id="SSF74650">
    <property type="entry name" value="Galactose mutarotase-like"/>
    <property type="match status" value="1"/>
</dbReference>
<dbReference type="GO" id="GO:0005975">
    <property type="term" value="P:carbohydrate metabolic process"/>
    <property type="evidence" value="ECO:0007669"/>
    <property type="project" value="InterPro"/>
</dbReference>
<dbReference type="InterPro" id="IPR011013">
    <property type="entry name" value="Gal_mutarotase_sf_dom"/>
</dbReference>
<dbReference type="EMBL" id="JBBPFD010000033">
    <property type="protein sequence ID" value="KAK7880998.1"/>
    <property type="molecule type" value="Genomic_DNA"/>
</dbReference>